<proteinExistence type="predicted"/>
<keyword evidence="1" id="KW-0472">Membrane</keyword>
<dbReference type="AlphaFoldDB" id="A0A6C0I6E1"/>
<keyword evidence="1" id="KW-0812">Transmembrane</keyword>
<reference evidence="2" key="1">
    <citation type="journal article" date="2020" name="Nature">
        <title>Giant virus diversity and host interactions through global metagenomics.</title>
        <authorList>
            <person name="Schulz F."/>
            <person name="Roux S."/>
            <person name="Paez-Espino D."/>
            <person name="Jungbluth S."/>
            <person name="Walsh D.A."/>
            <person name="Denef V.J."/>
            <person name="McMahon K.D."/>
            <person name="Konstantinidis K.T."/>
            <person name="Eloe-Fadrosh E.A."/>
            <person name="Kyrpides N.C."/>
            <person name="Woyke T."/>
        </authorList>
    </citation>
    <scope>NUCLEOTIDE SEQUENCE</scope>
    <source>
        <strain evidence="2">GVMAG-M-3300023184-24</strain>
    </source>
</reference>
<protein>
    <submittedName>
        <fullName evidence="2">Uncharacterized protein</fullName>
    </submittedName>
</protein>
<feature type="transmembrane region" description="Helical" evidence="1">
    <location>
        <begin position="75"/>
        <end position="95"/>
    </location>
</feature>
<evidence type="ECO:0000256" key="1">
    <source>
        <dbReference type="SAM" id="Phobius"/>
    </source>
</evidence>
<name>A0A6C0I6E1_9ZZZZ</name>
<organism evidence="2">
    <name type="scientific">viral metagenome</name>
    <dbReference type="NCBI Taxonomy" id="1070528"/>
    <lineage>
        <taxon>unclassified sequences</taxon>
        <taxon>metagenomes</taxon>
        <taxon>organismal metagenomes</taxon>
    </lineage>
</organism>
<keyword evidence="1" id="KW-1133">Transmembrane helix</keyword>
<dbReference type="EMBL" id="MN740110">
    <property type="protein sequence ID" value="QHT88160.1"/>
    <property type="molecule type" value="Genomic_DNA"/>
</dbReference>
<evidence type="ECO:0000313" key="2">
    <source>
        <dbReference type="EMBL" id="QHT88160.1"/>
    </source>
</evidence>
<sequence>MLVEYFAYKYTQDEKKNENYASPYQNNIYIVNETEPIPTPLMILYFVLYLILGIYAAKLSWYSNTVAGWSYGYKVLFALFAFMFPCTYITAHVIFKLDLLERIRKGRSF</sequence>
<accession>A0A6C0I6E1</accession>
<feature type="transmembrane region" description="Helical" evidence="1">
    <location>
        <begin position="43"/>
        <end position="63"/>
    </location>
</feature>